<protein>
    <submittedName>
        <fullName evidence="1">Uncharacterized protein</fullName>
    </submittedName>
</protein>
<proteinExistence type="predicted"/>
<gene>
    <name evidence="1" type="ORF">GSOID_T00023771001</name>
</gene>
<dbReference type="Proteomes" id="UP000011014">
    <property type="component" value="Unassembled WGS sequence"/>
</dbReference>
<evidence type="ECO:0000313" key="1">
    <source>
        <dbReference type="EMBL" id="CBY41685.1"/>
    </source>
</evidence>
<organism evidence="1">
    <name type="scientific">Oikopleura dioica</name>
    <name type="common">Tunicate</name>
    <dbReference type="NCBI Taxonomy" id="34765"/>
    <lineage>
        <taxon>Eukaryota</taxon>
        <taxon>Metazoa</taxon>
        <taxon>Chordata</taxon>
        <taxon>Tunicata</taxon>
        <taxon>Appendicularia</taxon>
        <taxon>Copelata</taxon>
        <taxon>Oikopleuridae</taxon>
        <taxon>Oikopleura</taxon>
    </lineage>
</organism>
<name>E4Z1V7_OIKDI</name>
<dbReference type="AlphaFoldDB" id="E4Z1V7"/>
<accession>E4Z1V7</accession>
<feature type="non-terminal residue" evidence="1">
    <location>
        <position position="1"/>
    </location>
</feature>
<dbReference type="EMBL" id="FN656575">
    <property type="protein sequence ID" value="CBY41685.1"/>
    <property type="molecule type" value="Genomic_DNA"/>
</dbReference>
<reference evidence="1" key="1">
    <citation type="journal article" date="2010" name="Science">
        <title>Plasticity of animal genome architecture unmasked by rapid evolution of a pelagic tunicate.</title>
        <authorList>
            <person name="Denoeud F."/>
            <person name="Henriet S."/>
            <person name="Mungpakdee S."/>
            <person name="Aury J.M."/>
            <person name="Da Silva C."/>
            <person name="Brinkmann H."/>
            <person name="Mikhaleva J."/>
            <person name="Olsen L.C."/>
            <person name="Jubin C."/>
            <person name="Canestro C."/>
            <person name="Bouquet J.M."/>
            <person name="Danks G."/>
            <person name="Poulain J."/>
            <person name="Campsteijn C."/>
            <person name="Adamski M."/>
            <person name="Cross I."/>
            <person name="Yadetie F."/>
            <person name="Muffato M."/>
            <person name="Louis A."/>
            <person name="Butcher S."/>
            <person name="Tsagkogeorga G."/>
            <person name="Konrad A."/>
            <person name="Singh S."/>
            <person name="Jensen M.F."/>
            <person name="Cong E.H."/>
            <person name="Eikeseth-Otteraa H."/>
            <person name="Noel B."/>
            <person name="Anthouard V."/>
            <person name="Porcel B.M."/>
            <person name="Kachouri-Lafond R."/>
            <person name="Nishino A."/>
            <person name="Ugolini M."/>
            <person name="Chourrout P."/>
            <person name="Nishida H."/>
            <person name="Aasland R."/>
            <person name="Huzurbazar S."/>
            <person name="Westhof E."/>
            <person name="Delsuc F."/>
            <person name="Lehrach H."/>
            <person name="Reinhardt R."/>
            <person name="Weissenbach J."/>
            <person name="Roy S.W."/>
            <person name="Artiguenave F."/>
            <person name="Postlethwait J.H."/>
            <person name="Manak J.R."/>
            <person name="Thompson E.M."/>
            <person name="Jaillon O."/>
            <person name="Du Pasquier L."/>
            <person name="Boudinot P."/>
            <person name="Liberles D.A."/>
            <person name="Volff J.N."/>
            <person name="Philippe H."/>
            <person name="Lenhard B."/>
            <person name="Roest Crollius H."/>
            <person name="Wincker P."/>
            <person name="Chourrout D."/>
        </authorList>
    </citation>
    <scope>NUCLEOTIDE SEQUENCE [LARGE SCALE GENOMIC DNA]</scope>
</reference>
<sequence>APDLRVFLGIFCSEKADFR</sequence>